<dbReference type="Proteomes" id="UP001378188">
    <property type="component" value="Unassembled WGS sequence"/>
</dbReference>
<protein>
    <recommendedName>
        <fullName evidence="3">Sulfotransferase family protein</fullName>
    </recommendedName>
</protein>
<evidence type="ECO:0008006" key="3">
    <source>
        <dbReference type="Google" id="ProtNLM"/>
    </source>
</evidence>
<organism evidence="1 2">
    <name type="scientific">Microbaculum marinum</name>
    <dbReference type="NCBI Taxonomy" id="1764581"/>
    <lineage>
        <taxon>Bacteria</taxon>
        <taxon>Pseudomonadati</taxon>
        <taxon>Pseudomonadota</taxon>
        <taxon>Alphaproteobacteria</taxon>
        <taxon>Hyphomicrobiales</taxon>
        <taxon>Tepidamorphaceae</taxon>
        <taxon>Microbaculum</taxon>
    </lineage>
</organism>
<dbReference type="AlphaFoldDB" id="A0AAW9RII7"/>
<evidence type="ECO:0000313" key="2">
    <source>
        <dbReference type="Proteomes" id="UP001378188"/>
    </source>
</evidence>
<dbReference type="RefSeq" id="WP_340329740.1">
    <property type="nucleotide sequence ID" value="NZ_JAZHOF010000004.1"/>
</dbReference>
<reference evidence="1 2" key="1">
    <citation type="submission" date="2024-02" db="EMBL/GenBank/DDBJ databases">
        <title>Genome analysis and characterization of Microbaculum marinisediminis sp. nov., isolated from marine sediment.</title>
        <authorList>
            <person name="Du Z.-J."/>
            <person name="Ye Y.-Q."/>
            <person name="Zhang Z.-R."/>
            <person name="Yuan S.-M."/>
            <person name="Zhang X.-Y."/>
        </authorList>
    </citation>
    <scope>NUCLEOTIDE SEQUENCE [LARGE SCALE GENOMIC DNA]</scope>
    <source>
        <strain evidence="1 2">SDUM1044001</strain>
    </source>
</reference>
<dbReference type="EMBL" id="JAZHOF010000004">
    <property type="protein sequence ID" value="MEJ8572042.1"/>
    <property type="molecule type" value="Genomic_DNA"/>
</dbReference>
<comment type="caution">
    <text evidence="1">The sequence shown here is derived from an EMBL/GenBank/DDBJ whole genome shotgun (WGS) entry which is preliminary data.</text>
</comment>
<dbReference type="InterPro" id="IPR027417">
    <property type="entry name" value="P-loop_NTPase"/>
</dbReference>
<gene>
    <name evidence="1" type="ORF">V3328_11190</name>
</gene>
<keyword evidence="2" id="KW-1185">Reference proteome</keyword>
<name>A0AAW9RII7_9HYPH</name>
<evidence type="ECO:0000313" key="1">
    <source>
        <dbReference type="EMBL" id="MEJ8572042.1"/>
    </source>
</evidence>
<proteinExistence type="predicted"/>
<dbReference type="Gene3D" id="3.40.50.300">
    <property type="entry name" value="P-loop containing nucleotide triphosphate hydrolases"/>
    <property type="match status" value="1"/>
</dbReference>
<sequence>MLISQRFRFVYLANPKTGTTAIERAFTKYADFKSTNPTAKHMSYREALETFPVQMEAYEVVVAVRDPLETLHSWYRYRSRDNIKWPNNSTQGISFSEFFESWTQDKPPHYARVGTSVDVLLDEHGNVPADLTVFPYSGEPSLHKYLQRLVGEKVPDERVNESPEAPTQFHAELREQVDMAHPKIARAYEIYNSLSYPQVTSAAASA</sequence>
<dbReference type="SUPFAM" id="SSF52540">
    <property type="entry name" value="P-loop containing nucleoside triphosphate hydrolases"/>
    <property type="match status" value="1"/>
</dbReference>
<accession>A0AAW9RII7</accession>